<dbReference type="InterPro" id="IPR016187">
    <property type="entry name" value="CTDL_fold"/>
</dbReference>
<keyword evidence="3" id="KW-1185">Reference proteome</keyword>
<dbReference type="InterPro" id="IPR051043">
    <property type="entry name" value="Sulfatase_Mod_Factor_Kinase"/>
</dbReference>
<comment type="caution">
    <text evidence="2">The sequence shown here is derived from an EMBL/GenBank/DDBJ whole genome shotgun (WGS) entry which is preliminary data.</text>
</comment>
<dbReference type="InterPro" id="IPR042095">
    <property type="entry name" value="SUMF_sf"/>
</dbReference>
<dbReference type="Proteomes" id="UP000239711">
    <property type="component" value="Unassembled WGS sequence"/>
</dbReference>
<dbReference type="Pfam" id="PF03781">
    <property type="entry name" value="FGE-sulfatase"/>
    <property type="match status" value="1"/>
</dbReference>
<dbReference type="PROSITE" id="PS51257">
    <property type="entry name" value="PROKAR_LIPOPROTEIN"/>
    <property type="match status" value="1"/>
</dbReference>
<evidence type="ECO:0000259" key="1">
    <source>
        <dbReference type="Pfam" id="PF03781"/>
    </source>
</evidence>
<organism evidence="2 3">
    <name type="scientific">Sphingobacterium haloxyli</name>
    <dbReference type="NCBI Taxonomy" id="2100533"/>
    <lineage>
        <taxon>Bacteria</taxon>
        <taxon>Pseudomonadati</taxon>
        <taxon>Bacteroidota</taxon>
        <taxon>Sphingobacteriia</taxon>
        <taxon>Sphingobacteriales</taxon>
        <taxon>Sphingobacteriaceae</taxon>
        <taxon>Sphingobacterium</taxon>
    </lineage>
</organism>
<gene>
    <name evidence="2" type="ORF">C5745_18445</name>
</gene>
<dbReference type="SUPFAM" id="SSF56436">
    <property type="entry name" value="C-type lectin-like"/>
    <property type="match status" value="1"/>
</dbReference>
<dbReference type="PANTHER" id="PTHR23150">
    <property type="entry name" value="SULFATASE MODIFYING FACTOR 1, 2"/>
    <property type="match status" value="1"/>
</dbReference>
<dbReference type="Gene3D" id="3.90.1580.10">
    <property type="entry name" value="paralog of FGE (formylglycine-generating enzyme)"/>
    <property type="match status" value="1"/>
</dbReference>
<sequence length="432" mass="48912">MNKKNLRHRLTQPRTIVIALVTSLIVVAACKSNNFYSAPKVSAFRGGKLPAPPGMVYVPSGTILYKSSLDSGNVGKNISLSAFFIDETEVTNKQYRQFVNWVADSVAVTDYLNDDQYFLDIVGEDGQRRIDWKRLKRVSPLWKSNDPSIQERLAPMVIMKGARRALNEEVVKYRFSYLKSNGREETEYVTDTVPVMPIEDIWSKDFPNAQLASMDANYFTHESFDYYPVVGVTWKQARAYTDWRGKELMASIMKNSYLSGYHLTFSLPTEAQWQYAAEGKLDPRDTISGTRLTIDGKEGKKKLAVNYKQGEGTYSQDGATFTVPAKSYTPNAFGIYNMAGNVAEWTLDAYSPSAIAFVNDLNPVLLYDANESDSDALKRKVVRGGSWKDNGEQLNSETRNYVVEYEPHSYIGFRCVMSAFEMPTDQSKTRRY</sequence>
<feature type="domain" description="Sulfatase-modifying factor enzyme-like" evidence="1">
    <location>
        <begin position="53"/>
        <end position="416"/>
    </location>
</feature>
<accession>A0A2S9IY64</accession>
<dbReference type="GO" id="GO:0120147">
    <property type="term" value="F:formylglycine-generating oxidase activity"/>
    <property type="evidence" value="ECO:0007669"/>
    <property type="project" value="TreeGrafter"/>
</dbReference>
<protein>
    <submittedName>
        <fullName evidence="2">Gliding motility-associated lipoprotein</fullName>
    </submittedName>
</protein>
<dbReference type="AlphaFoldDB" id="A0A2S9IY64"/>
<proteinExistence type="predicted"/>
<dbReference type="OrthoDB" id="9773278at2"/>
<name>A0A2S9IY64_9SPHI</name>
<dbReference type="InterPro" id="IPR005532">
    <property type="entry name" value="SUMF_dom"/>
</dbReference>
<evidence type="ECO:0000313" key="3">
    <source>
        <dbReference type="Proteomes" id="UP000239711"/>
    </source>
</evidence>
<keyword evidence="2" id="KW-0449">Lipoprotein</keyword>
<reference evidence="2 3" key="1">
    <citation type="submission" date="2018-02" db="EMBL/GenBank/DDBJ databases">
        <title>The draft genome of Sphingobacterium sp. 5JN-11.</title>
        <authorList>
            <person name="Liu L."/>
            <person name="Li L."/>
            <person name="Liang L."/>
            <person name="Zhang X."/>
            <person name="Wang T."/>
        </authorList>
    </citation>
    <scope>NUCLEOTIDE SEQUENCE [LARGE SCALE GENOMIC DNA]</scope>
    <source>
        <strain evidence="2 3">5JN-11</strain>
    </source>
</reference>
<dbReference type="RefSeq" id="WP_105718493.1">
    <property type="nucleotide sequence ID" value="NZ_PVBQ01000021.1"/>
</dbReference>
<dbReference type="EMBL" id="PVBQ01000021">
    <property type="protein sequence ID" value="PRD45469.1"/>
    <property type="molecule type" value="Genomic_DNA"/>
</dbReference>
<evidence type="ECO:0000313" key="2">
    <source>
        <dbReference type="EMBL" id="PRD45469.1"/>
    </source>
</evidence>
<dbReference type="PANTHER" id="PTHR23150:SF19">
    <property type="entry name" value="FORMYLGLYCINE-GENERATING ENZYME"/>
    <property type="match status" value="1"/>
</dbReference>